<comment type="caution">
    <text evidence="4">The sequence shown here is derived from an EMBL/GenBank/DDBJ whole genome shotgun (WGS) entry which is preliminary data.</text>
</comment>
<name>A0A7L3R378_9SYLV</name>
<keyword evidence="5" id="KW-1185">Reference proteome</keyword>
<dbReference type="Proteomes" id="UP000524451">
    <property type="component" value="Unassembled WGS sequence"/>
</dbReference>
<proteinExistence type="inferred from homology"/>
<keyword evidence="2" id="KW-0175">Coiled coil</keyword>
<comment type="similarity">
    <text evidence="1">Belongs to the SYCE family.</text>
</comment>
<keyword evidence="3" id="KW-0469">Meiosis</keyword>
<evidence type="ECO:0000313" key="5">
    <source>
        <dbReference type="Proteomes" id="UP000524451"/>
    </source>
</evidence>
<feature type="non-terminal residue" evidence="4">
    <location>
        <position position="1"/>
    </location>
</feature>
<dbReference type="GO" id="GO:0007130">
    <property type="term" value="P:synaptonemal complex assembly"/>
    <property type="evidence" value="ECO:0007669"/>
    <property type="project" value="InterPro"/>
</dbReference>
<accession>A0A7L3R378</accession>
<protein>
    <submittedName>
        <fullName evidence="4">SYCE1 protein</fullName>
    </submittedName>
</protein>
<dbReference type="GO" id="GO:0000795">
    <property type="term" value="C:synaptonemal complex"/>
    <property type="evidence" value="ECO:0007669"/>
    <property type="project" value="InterPro"/>
</dbReference>
<gene>
    <name evidence="4" type="primary">Syce1</name>
    <name evidence="4" type="ORF">CETCET_R16421</name>
</gene>
<dbReference type="EMBL" id="VZUI01088659">
    <property type="protein sequence ID" value="NXV09132.1"/>
    <property type="molecule type" value="Genomic_DNA"/>
</dbReference>
<evidence type="ECO:0000256" key="3">
    <source>
        <dbReference type="ARBA" id="ARBA00023254"/>
    </source>
</evidence>
<evidence type="ECO:0000256" key="1">
    <source>
        <dbReference type="ARBA" id="ARBA00010094"/>
    </source>
</evidence>
<evidence type="ECO:0000256" key="2">
    <source>
        <dbReference type="ARBA" id="ARBA00023054"/>
    </source>
</evidence>
<dbReference type="AlphaFoldDB" id="A0A7L3R378"/>
<feature type="non-terminal residue" evidence="4">
    <location>
        <position position="215"/>
    </location>
</feature>
<sequence length="215" mass="25587">IPQLEVLLRQVHSMQKVRQATAQELLRAQGCSEGLRQHLEQLEQRKDALDRPWQQVQESLQRAQLHRKEVEAKGQRCCGLCQEQHQDLEGTEQQLEQVQHLRRGHRWQYCQQLEAIMEEHKHLRYTHAPAHLEAELMHLEKMEEKWLSWERRVMDTEEQLGPEAPATSRLVQQDQEGAERQLEVELGRQQLILQHRDRLAEELQQLQRPLEAQPE</sequence>
<reference evidence="4 5" key="1">
    <citation type="submission" date="2019-09" db="EMBL/GenBank/DDBJ databases">
        <title>Bird 10,000 Genomes (B10K) Project - Family phase.</title>
        <authorList>
            <person name="Zhang G."/>
        </authorList>
    </citation>
    <scope>NUCLEOTIDE SEQUENCE [LARGE SCALE GENOMIC DNA]</scope>
    <source>
        <strain evidence="4">OUT-0056</strain>
        <tissue evidence="4">Blood</tissue>
    </source>
</reference>
<dbReference type="Pfam" id="PF15233">
    <property type="entry name" value="SYCE1"/>
    <property type="match status" value="1"/>
</dbReference>
<dbReference type="InterPro" id="IPR026676">
    <property type="entry name" value="SYCE1"/>
</dbReference>
<dbReference type="PANTHER" id="PTHR21731">
    <property type="entry name" value="SYNAPTONEMAL COMPLEX CENTRAL ELEMENT PROTEIN 1-LIKE"/>
    <property type="match status" value="1"/>
</dbReference>
<organism evidence="4 5">
    <name type="scientific">Cettia cetti</name>
    <dbReference type="NCBI Taxonomy" id="68486"/>
    <lineage>
        <taxon>Eukaryota</taxon>
        <taxon>Metazoa</taxon>
        <taxon>Chordata</taxon>
        <taxon>Craniata</taxon>
        <taxon>Vertebrata</taxon>
        <taxon>Euteleostomi</taxon>
        <taxon>Archelosauria</taxon>
        <taxon>Archosauria</taxon>
        <taxon>Dinosauria</taxon>
        <taxon>Saurischia</taxon>
        <taxon>Theropoda</taxon>
        <taxon>Coelurosauria</taxon>
        <taxon>Aves</taxon>
        <taxon>Neognathae</taxon>
        <taxon>Neoaves</taxon>
        <taxon>Telluraves</taxon>
        <taxon>Australaves</taxon>
        <taxon>Passeriformes</taxon>
        <taxon>Sylvioidea</taxon>
        <taxon>Sylviidae</taxon>
        <taxon>Acrocephalinae</taxon>
        <taxon>Cettia</taxon>
    </lineage>
</organism>
<evidence type="ECO:0000313" key="4">
    <source>
        <dbReference type="EMBL" id="NXV09132.1"/>
    </source>
</evidence>
<dbReference type="PANTHER" id="PTHR21731:SF1">
    <property type="entry name" value="SYNAPTONEMAL COMPLEX CENTRAL ELEMENT PROTEIN 1-LIKE"/>
    <property type="match status" value="1"/>
</dbReference>